<dbReference type="GO" id="GO:0005975">
    <property type="term" value="P:carbohydrate metabolic process"/>
    <property type="evidence" value="ECO:0007669"/>
    <property type="project" value="UniProtKB-UniRule"/>
</dbReference>
<accession>A0A1T4X6D2</accession>
<dbReference type="Proteomes" id="UP000032503">
    <property type="component" value="Unassembled WGS sequence"/>
</dbReference>
<evidence type="ECO:0000313" key="11">
    <source>
        <dbReference type="Proteomes" id="UP000032503"/>
    </source>
</evidence>
<protein>
    <recommendedName>
        <fullName evidence="6 7">6-phosphogluconolactonase</fullName>
        <shortName evidence="7">6PGL</shortName>
        <ecNumber evidence="5 7">3.1.1.31</ecNumber>
    </recommendedName>
</protein>
<keyword evidence="7" id="KW-0378">Hydrolase</keyword>
<evidence type="ECO:0000256" key="4">
    <source>
        <dbReference type="ARBA" id="ARBA00010662"/>
    </source>
</evidence>
<evidence type="ECO:0000259" key="8">
    <source>
        <dbReference type="Pfam" id="PF01182"/>
    </source>
</evidence>
<feature type="domain" description="Glucosamine/galactosamine-6-phosphate isomerase" evidence="8">
    <location>
        <begin position="11"/>
        <end position="233"/>
    </location>
</feature>
<dbReference type="CDD" id="cd01400">
    <property type="entry name" value="6PGL"/>
    <property type="match status" value="1"/>
</dbReference>
<comment type="function">
    <text evidence="2 7">Hydrolysis of 6-phosphogluconolactone to 6-phosphogluconate.</text>
</comment>
<evidence type="ECO:0000256" key="6">
    <source>
        <dbReference type="ARBA" id="ARBA00020337"/>
    </source>
</evidence>
<dbReference type="GO" id="GO:0006098">
    <property type="term" value="P:pentose-phosphate shunt"/>
    <property type="evidence" value="ECO:0007669"/>
    <property type="project" value="UniProtKB-UniPathway"/>
</dbReference>
<evidence type="ECO:0000313" key="9">
    <source>
        <dbReference type="EMBL" id="KJC63268.1"/>
    </source>
</evidence>
<evidence type="ECO:0000313" key="12">
    <source>
        <dbReference type="Proteomes" id="UP000189735"/>
    </source>
</evidence>
<sequence>MTNERRVLIHPDKASLSGSVAARFITKTIDLLEDRDAVNVVLTGGSVGTAVLAAINASPARDSVDWNRVSFWWGDERFVPRNDPDRNELQAREALLDHIDVPAAQVHPFPSSDEIADIDEAAATYALELLEAGDGNDYPKFDITFLGVGPDGHIASLFPGQEAVRVTDATVVAVRESPKPPPQRLSLTLPVIRSSDRIWLVLAGSDKASALGLALAGASTDEVPVAGAEGRRRTVFFVDKDAASEVPEYLITPTYY</sequence>
<evidence type="ECO:0000256" key="1">
    <source>
        <dbReference type="ARBA" id="ARBA00000832"/>
    </source>
</evidence>
<dbReference type="Pfam" id="PF01182">
    <property type="entry name" value="Glucosamine_iso"/>
    <property type="match status" value="1"/>
</dbReference>
<dbReference type="EC" id="3.1.1.31" evidence="5 7"/>
<reference evidence="9 11" key="1">
    <citation type="journal article" date="2001" name="Int. J. Syst. Evol. Microbiol.">
        <title>Agreia bicolorata gen. nov., sp. nov., to accommodate actinobacteria isolated from narrow reed grass infected by the nematode Heteroanguina graminophila.</title>
        <authorList>
            <person name="Evtushenko L.I."/>
            <person name="Dorofeeva L.V."/>
            <person name="Dobrovolskaya T.G."/>
            <person name="Streshinskaya G.M."/>
            <person name="Subbotin S.A."/>
            <person name="Tiedje J.M."/>
        </authorList>
    </citation>
    <scope>NUCLEOTIDE SEQUENCE [LARGE SCALE GENOMIC DNA]</scope>
    <source>
        <strain evidence="9 11">VKM Ac-1804</strain>
    </source>
</reference>
<dbReference type="NCBIfam" id="TIGR01198">
    <property type="entry name" value="pgl"/>
    <property type="match status" value="1"/>
</dbReference>
<evidence type="ECO:0000256" key="3">
    <source>
        <dbReference type="ARBA" id="ARBA00004961"/>
    </source>
</evidence>
<comment type="pathway">
    <text evidence="3 7">Carbohydrate degradation; pentose phosphate pathway; D-ribulose 5-phosphate from D-glucose 6-phosphate (oxidative stage): step 2/3.</text>
</comment>
<dbReference type="GO" id="GO:0017057">
    <property type="term" value="F:6-phosphogluconolactonase activity"/>
    <property type="evidence" value="ECO:0007669"/>
    <property type="project" value="UniProtKB-UniRule"/>
</dbReference>
<dbReference type="Proteomes" id="UP000189735">
    <property type="component" value="Unassembled WGS sequence"/>
</dbReference>
<dbReference type="PANTHER" id="PTHR11054">
    <property type="entry name" value="6-PHOSPHOGLUCONOLACTONASE"/>
    <property type="match status" value="1"/>
</dbReference>
<dbReference type="SUPFAM" id="SSF100950">
    <property type="entry name" value="NagB/RpiA/CoA transferase-like"/>
    <property type="match status" value="1"/>
</dbReference>
<reference evidence="10" key="4">
    <citation type="submission" date="2017-02" db="EMBL/GenBank/DDBJ databases">
        <authorList>
            <person name="Peterson S.W."/>
        </authorList>
    </citation>
    <scope>NUCLEOTIDE SEQUENCE [LARGE SCALE GENOMIC DNA]</scope>
    <source>
        <strain evidence="10">VKM Ac-2052</strain>
    </source>
</reference>
<dbReference type="InterPro" id="IPR037171">
    <property type="entry name" value="NagB/RpiA_transferase-like"/>
</dbReference>
<dbReference type="AlphaFoldDB" id="A0A1T4X6D2"/>
<dbReference type="Gene3D" id="3.40.50.1360">
    <property type="match status" value="1"/>
</dbReference>
<reference evidence="9" key="2">
    <citation type="submission" date="2015-02" db="EMBL/GenBank/DDBJ databases">
        <authorList>
            <person name="Vasilyev I.Y."/>
            <person name="Siniagina M.N."/>
            <person name="Malanin S.Y."/>
            <person name="Boulygina E.A."/>
            <person name="Grygoryeva T.V."/>
            <person name="Yarullina D.R."/>
            <person name="Ilinskaya O.N."/>
        </authorList>
    </citation>
    <scope>NUCLEOTIDE SEQUENCE</scope>
    <source>
        <strain evidence="9">VKM Ac-1804</strain>
    </source>
</reference>
<dbReference type="RefSeq" id="WP_044443371.1">
    <property type="nucleotide sequence ID" value="NZ_FUYG01000002.1"/>
</dbReference>
<dbReference type="EMBL" id="JYFC01000008">
    <property type="protein sequence ID" value="KJC63268.1"/>
    <property type="molecule type" value="Genomic_DNA"/>
</dbReference>
<dbReference type="UniPathway" id="UPA00115">
    <property type="reaction ID" value="UER00409"/>
</dbReference>
<dbReference type="EMBL" id="FUYG01000002">
    <property type="protein sequence ID" value="SKA84615.1"/>
    <property type="molecule type" value="Genomic_DNA"/>
</dbReference>
<dbReference type="InterPro" id="IPR005900">
    <property type="entry name" value="6-phosphogluconolactonase_DevB"/>
</dbReference>
<comment type="similarity">
    <text evidence="4 7">Belongs to the glucosamine/galactosamine-6-phosphate isomerase family. 6-phosphogluconolactonase subfamily.</text>
</comment>
<evidence type="ECO:0000256" key="5">
    <source>
        <dbReference type="ARBA" id="ARBA00013198"/>
    </source>
</evidence>
<evidence type="ECO:0000313" key="10">
    <source>
        <dbReference type="EMBL" id="SKA84615.1"/>
    </source>
</evidence>
<comment type="catalytic activity">
    <reaction evidence="1 7">
        <text>6-phospho-D-glucono-1,5-lactone + H2O = 6-phospho-D-gluconate + H(+)</text>
        <dbReference type="Rhea" id="RHEA:12556"/>
        <dbReference type="ChEBI" id="CHEBI:15377"/>
        <dbReference type="ChEBI" id="CHEBI:15378"/>
        <dbReference type="ChEBI" id="CHEBI:57955"/>
        <dbReference type="ChEBI" id="CHEBI:58759"/>
        <dbReference type="EC" id="3.1.1.31"/>
    </reaction>
</comment>
<dbReference type="PANTHER" id="PTHR11054:SF0">
    <property type="entry name" value="6-PHOSPHOGLUCONOLACTONASE"/>
    <property type="match status" value="1"/>
</dbReference>
<name>A0A1T4X6D2_9MICO</name>
<dbReference type="InterPro" id="IPR039104">
    <property type="entry name" value="6PGL"/>
</dbReference>
<keyword evidence="11" id="KW-1185">Reference proteome</keyword>
<reference evidence="12" key="3">
    <citation type="submission" date="2017-02" db="EMBL/GenBank/DDBJ databases">
        <authorList>
            <person name="Varghese N."/>
            <person name="Submissions S."/>
        </authorList>
    </citation>
    <scope>NUCLEOTIDE SEQUENCE [LARGE SCALE GENOMIC DNA]</scope>
    <source>
        <strain evidence="12">VKM Ac-2052</strain>
    </source>
</reference>
<dbReference type="InterPro" id="IPR006148">
    <property type="entry name" value="Glc/Gal-6P_isomerase"/>
</dbReference>
<organism evidence="10 12">
    <name type="scientific">Agreia bicolorata</name>
    <dbReference type="NCBI Taxonomy" id="110935"/>
    <lineage>
        <taxon>Bacteria</taxon>
        <taxon>Bacillati</taxon>
        <taxon>Actinomycetota</taxon>
        <taxon>Actinomycetes</taxon>
        <taxon>Micrococcales</taxon>
        <taxon>Microbacteriaceae</taxon>
        <taxon>Agreia</taxon>
    </lineage>
</organism>
<gene>
    <name evidence="7" type="primary">pgl</name>
    <name evidence="10" type="ORF">SAMN06295879_0628</name>
    <name evidence="9" type="ORF">TZ00_16555</name>
</gene>
<evidence type="ECO:0000256" key="2">
    <source>
        <dbReference type="ARBA" id="ARBA00002681"/>
    </source>
</evidence>
<proteinExistence type="inferred from homology"/>
<evidence type="ECO:0000256" key="7">
    <source>
        <dbReference type="RuleBase" id="RU365095"/>
    </source>
</evidence>